<reference evidence="5 6" key="1">
    <citation type="submission" date="2020-07" db="EMBL/GenBank/DDBJ databases">
        <title>MOT database genomes.</title>
        <authorList>
            <person name="Joseph S."/>
            <person name="Aduse-Opoku J."/>
            <person name="Hashim A."/>
            <person name="Wade W."/>
            <person name="Curtis M."/>
        </authorList>
    </citation>
    <scope>NUCLEOTIDE SEQUENCE [LARGE SCALE GENOMIC DNA]</scope>
    <source>
        <strain evidence="5 6">CIP 106318</strain>
    </source>
</reference>
<dbReference type="SUPFAM" id="SSF46785">
    <property type="entry name" value="Winged helix' DNA-binding domain"/>
    <property type="match status" value="1"/>
</dbReference>
<keyword evidence="3" id="KW-0804">Transcription</keyword>
<dbReference type="Proteomes" id="UP000531840">
    <property type="component" value="Unassembled WGS sequence"/>
</dbReference>
<dbReference type="InterPro" id="IPR018356">
    <property type="entry name" value="Tscrpt_reg_HTH_DeoR_CS"/>
</dbReference>
<dbReference type="PRINTS" id="PR00037">
    <property type="entry name" value="HTHLACR"/>
</dbReference>
<dbReference type="PROSITE" id="PS00894">
    <property type="entry name" value="HTH_DEOR_1"/>
    <property type="match status" value="1"/>
</dbReference>
<dbReference type="PANTHER" id="PTHR30363">
    <property type="entry name" value="HTH-TYPE TRANSCRIPTIONAL REGULATOR SRLR-RELATED"/>
    <property type="match status" value="1"/>
</dbReference>
<gene>
    <name evidence="5" type="ORF">HZY85_06330</name>
</gene>
<sequence>MNLRQKEILSFINQKNVVALKELMSLCNVSEATIRRDLSYLEEKNLIYRTHGGAAKKDSARGVENTIDSKKNDYILDKKKVAKYVSDNFIKNSQTIYLDAGTSTYDIIDYIKGRKVTVVTNSVYHLSRLIQNKIHTIVLGGTIKHSTQAMIGINTVEQISKYSFDACFVGCNGIDHDFGLSTAEEGEAYIKSIALKNSKNKYILADISKFGHRKFQKIANLDDAIILSYIVPDEFKKYSNIIEVQKEEA</sequence>
<dbReference type="SMART" id="SM00420">
    <property type="entry name" value="HTH_DEOR"/>
    <property type="match status" value="1"/>
</dbReference>
<dbReference type="RefSeq" id="WP_179941590.1">
    <property type="nucleotide sequence ID" value="NZ_JACBYF010000013.1"/>
</dbReference>
<dbReference type="InterPro" id="IPR037171">
    <property type="entry name" value="NagB/RpiA_transferase-like"/>
</dbReference>
<dbReference type="PROSITE" id="PS51000">
    <property type="entry name" value="HTH_DEOR_2"/>
    <property type="match status" value="1"/>
</dbReference>
<dbReference type="Gene3D" id="3.40.50.1360">
    <property type="match status" value="1"/>
</dbReference>
<evidence type="ECO:0000256" key="1">
    <source>
        <dbReference type="ARBA" id="ARBA00023015"/>
    </source>
</evidence>
<evidence type="ECO:0000313" key="6">
    <source>
        <dbReference type="Proteomes" id="UP000531840"/>
    </source>
</evidence>
<evidence type="ECO:0000256" key="3">
    <source>
        <dbReference type="ARBA" id="ARBA00023163"/>
    </source>
</evidence>
<keyword evidence="1" id="KW-0805">Transcription regulation</keyword>
<name>A0ABX2T2V2_9BACL</name>
<dbReference type="Pfam" id="PF00455">
    <property type="entry name" value="DeoRC"/>
    <property type="match status" value="1"/>
</dbReference>
<dbReference type="EMBL" id="JACBYF010000013">
    <property type="protein sequence ID" value="NYS47804.1"/>
    <property type="molecule type" value="Genomic_DNA"/>
</dbReference>
<keyword evidence="6" id="KW-1185">Reference proteome</keyword>
<dbReference type="InterPro" id="IPR036390">
    <property type="entry name" value="WH_DNA-bd_sf"/>
</dbReference>
<evidence type="ECO:0000256" key="2">
    <source>
        <dbReference type="ARBA" id="ARBA00023125"/>
    </source>
</evidence>
<proteinExistence type="predicted"/>
<evidence type="ECO:0000313" key="5">
    <source>
        <dbReference type="EMBL" id="NYS47804.1"/>
    </source>
</evidence>
<dbReference type="SMART" id="SM01134">
    <property type="entry name" value="DeoRC"/>
    <property type="match status" value="1"/>
</dbReference>
<protein>
    <submittedName>
        <fullName evidence="5">DeoR/GlpR transcriptional regulator</fullName>
    </submittedName>
</protein>
<accession>A0ABX2T2V2</accession>
<dbReference type="InterPro" id="IPR001034">
    <property type="entry name" value="DeoR_HTH"/>
</dbReference>
<dbReference type="InterPro" id="IPR036388">
    <property type="entry name" value="WH-like_DNA-bd_sf"/>
</dbReference>
<dbReference type="PANTHER" id="PTHR30363:SF56">
    <property type="entry name" value="TRANSCRIPTIONAL REGULATOR, DEOR FAMILY"/>
    <property type="match status" value="1"/>
</dbReference>
<dbReference type="Pfam" id="PF08220">
    <property type="entry name" value="HTH_DeoR"/>
    <property type="match status" value="1"/>
</dbReference>
<comment type="caution">
    <text evidence="5">The sequence shown here is derived from an EMBL/GenBank/DDBJ whole genome shotgun (WGS) entry which is preliminary data.</text>
</comment>
<dbReference type="InterPro" id="IPR014036">
    <property type="entry name" value="DeoR-like_C"/>
</dbReference>
<feature type="domain" description="HTH deoR-type" evidence="4">
    <location>
        <begin position="1"/>
        <end position="56"/>
    </location>
</feature>
<keyword evidence="2" id="KW-0238">DNA-binding</keyword>
<organism evidence="5 6">
    <name type="scientific">Gemelliphila palaticanis</name>
    <dbReference type="NCBI Taxonomy" id="81950"/>
    <lineage>
        <taxon>Bacteria</taxon>
        <taxon>Bacillati</taxon>
        <taxon>Bacillota</taxon>
        <taxon>Bacilli</taxon>
        <taxon>Bacillales</taxon>
        <taxon>Gemellaceae</taxon>
        <taxon>Gemelliphila</taxon>
    </lineage>
</organism>
<dbReference type="SUPFAM" id="SSF100950">
    <property type="entry name" value="NagB/RpiA/CoA transferase-like"/>
    <property type="match status" value="1"/>
</dbReference>
<dbReference type="Gene3D" id="1.10.10.10">
    <property type="entry name" value="Winged helix-like DNA-binding domain superfamily/Winged helix DNA-binding domain"/>
    <property type="match status" value="1"/>
</dbReference>
<dbReference type="InterPro" id="IPR050313">
    <property type="entry name" value="Carb_Metab_HTH_regulators"/>
</dbReference>
<evidence type="ECO:0000259" key="4">
    <source>
        <dbReference type="PROSITE" id="PS51000"/>
    </source>
</evidence>